<feature type="chain" id="PRO_5045730726" evidence="2">
    <location>
        <begin position="23"/>
        <end position="165"/>
    </location>
</feature>
<feature type="compositionally biased region" description="Pro residues" evidence="1">
    <location>
        <begin position="151"/>
        <end position="165"/>
    </location>
</feature>
<gene>
    <name evidence="3" type="ORF">ACFOMD_02570</name>
</gene>
<organism evidence="3 4">
    <name type="scientific">Sphingoaurantiacus capsulatus</name>
    <dbReference type="NCBI Taxonomy" id="1771310"/>
    <lineage>
        <taxon>Bacteria</taxon>
        <taxon>Pseudomonadati</taxon>
        <taxon>Pseudomonadota</taxon>
        <taxon>Alphaproteobacteria</taxon>
        <taxon>Sphingomonadales</taxon>
        <taxon>Sphingosinicellaceae</taxon>
        <taxon>Sphingoaurantiacus</taxon>
    </lineage>
</organism>
<dbReference type="EMBL" id="JBHRXV010000001">
    <property type="protein sequence ID" value="MFC3711437.1"/>
    <property type="molecule type" value="Genomic_DNA"/>
</dbReference>
<keyword evidence="2" id="KW-0732">Signal</keyword>
<accession>A0ABV7X857</accession>
<evidence type="ECO:0000256" key="1">
    <source>
        <dbReference type="SAM" id="MobiDB-lite"/>
    </source>
</evidence>
<evidence type="ECO:0000313" key="3">
    <source>
        <dbReference type="EMBL" id="MFC3711437.1"/>
    </source>
</evidence>
<evidence type="ECO:0000256" key="2">
    <source>
        <dbReference type="SAM" id="SignalP"/>
    </source>
</evidence>
<reference evidence="4" key="1">
    <citation type="journal article" date="2019" name="Int. J. Syst. Evol. Microbiol.">
        <title>The Global Catalogue of Microorganisms (GCM) 10K type strain sequencing project: providing services to taxonomists for standard genome sequencing and annotation.</title>
        <authorList>
            <consortium name="The Broad Institute Genomics Platform"/>
            <consortium name="The Broad Institute Genome Sequencing Center for Infectious Disease"/>
            <person name="Wu L."/>
            <person name="Ma J."/>
        </authorList>
    </citation>
    <scope>NUCLEOTIDE SEQUENCE [LARGE SCALE GENOMIC DNA]</scope>
    <source>
        <strain evidence="4">KCTC 42644</strain>
    </source>
</reference>
<comment type="caution">
    <text evidence="3">The sequence shown here is derived from an EMBL/GenBank/DDBJ whole genome shotgun (WGS) entry which is preliminary data.</text>
</comment>
<evidence type="ECO:0000313" key="4">
    <source>
        <dbReference type="Proteomes" id="UP001595615"/>
    </source>
</evidence>
<dbReference type="RefSeq" id="WP_380856335.1">
    <property type="nucleotide sequence ID" value="NZ_JBHRXV010000001.1"/>
</dbReference>
<feature type="region of interest" description="Disordered" evidence="1">
    <location>
        <begin position="136"/>
        <end position="165"/>
    </location>
</feature>
<dbReference type="Proteomes" id="UP001595615">
    <property type="component" value="Unassembled WGS sequence"/>
</dbReference>
<protein>
    <submittedName>
        <fullName evidence="3">Uncharacterized protein</fullName>
    </submittedName>
</protein>
<feature type="signal peptide" evidence="2">
    <location>
        <begin position="1"/>
        <end position="22"/>
    </location>
</feature>
<keyword evidence="4" id="KW-1185">Reference proteome</keyword>
<sequence>MQLWLGSVAMMGAALLAAAAVAQTAPSPSPAPQTAPAVPPLTPAQAAAAVLGRWETCIDLTANFLARSALSSERSALKVQGRCLQFQDLVRAPLAESLREMMYGASEEQVTAQTDVAVDSLRRHIHARSIAQVKAVRERQRNALRNDAPRTPTPKAPPSGPPIGN</sequence>
<name>A0ABV7X857_9SPHN</name>
<proteinExistence type="predicted"/>